<feature type="domain" description="Radical SAM core" evidence="8">
    <location>
        <begin position="4"/>
        <end position="236"/>
    </location>
</feature>
<evidence type="ECO:0000256" key="1">
    <source>
        <dbReference type="ARBA" id="ARBA00001966"/>
    </source>
</evidence>
<sequence length="312" mass="35921">MIMINKIKYINISITNRCNLSCEYCDIWQEKHKKDIRLDNVRKMLESSILDDNTDIALTGGEPFLYKNLALLTELILKTRPGSLKAITTNGTLGEAMLDFLAGLKKHRKHLSLCISFDGVTKHYKQRGNSPFVALNKAVSIKDEFSDIKVKLKFTVTPINYKDIIPAYNFAKLNNFRLKIKLVENAKNYTNAIFNNSIFKFSKEMRNSIINDLSLIYVDLLELDRKDAYFIKKTIEFLSGKKKPEACSAPFNRIFVMPNGKIYSCIYSDHIGNINDKCLEDIWHSKKAELIRNKVEKYGCNRCVSYHGFSLD</sequence>
<comment type="cofactor">
    <cofactor evidence="1">
        <name>[4Fe-4S] cluster</name>
        <dbReference type="ChEBI" id="CHEBI:49883"/>
    </cofactor>
</comment>
<reference evidence="9 10" key="1">
    <citation type="submission" date="2017-09" db="EMBL/GenBank/DDBJ databases">
        <title>Depth-based differentiation of microbial function through sediment-hosted aquifers and enrichment of novel symbionts in the deep terrestrial subsurface.</title>
        <authorList>
            <person name="Probst A.J."/>
            <person name="Ladd B."/>
            <person name="Jarett J.K."/>
            <person name="Geller-Mcgrath D.E."/>
            <person name="Sieber C.M."/>
            <person name="Emerson J.B."/>
            <person name="Anantharaman K."/>
            <person name="Thomas B.C."/>
            <person name="Malmstrom R."/>
            <person name="Stieglmeier M."/>
            <person name="Klingl A."/>
            <person name="Woyke T."/>
            <person name="Ryan C.M."/>
            <person name="Banfield J.F."/>
        </authorList>
    </citation>
    <scope>NUCLEOTIDE SEQUENCE [LARGE SCALE GENOMIC DNA]</scope>
    <source>
        <strain evidence="9">CG11_big_fil_rev_8_21_14_0_20_42_13</strain>
    </source>
</reference>
<evidence type="ECO:0000256" key="2">
    <source>
        <dbReference type="ARBA" id="ARBA00022485"/>
    </source>
</evidence>
<evidence type="ECO:0000259" key="8">
    <source>
        <dbReference type="PROSITE" id="PS51918"/>
    </source>
</evidence>
<dbReference type="EMBL" id="PCWA01000089">
    <property type="protein sequence ID" value="PIQ88754.1"/>
    <property type="molecule type" value="Genomic_DNA"/>
</dbReference>
<gene>
    <name evidence="9" type="ORF">COV72_06740</name>
</gene>
<dbReference type="InterPro" id="IPR023885">
    <property type="entry name" value="4Fe4S-binding_SPASM_dom"/>
</dbReference>
<dbReference type="Pfam" id="PF04055">
    <property type="entry name" value="Radical_SAM"/>
    <property type="match status" value="1"/>
</dbReference>
<dbReference type="PANTHER" id="PTHR11228:SF7">
    <property type="entry name" value="PQQA PEPTIDE CYCLASE"/>
    <property type="match status" value="1"/>
</dbReference>
<evidence type="ECO:0000256" key="6">
    <source>
        <dbReference type="ARBA" id="ARBA00023004"/>
    </source>
</evidence>
<dbReference type="InterPro" id="IPR007197">
    <property type="entry name" value="rSAM"/>
</dbReference>
<keyword evidence="6" id="KW-0408">Iron</keyword>
<evidence type="ECO:0000256" key="3">
    <source>
        <dbReference type="ARBA" id="ARBA00022691"/>
    </source>
</evidence>
<dbReference type="Proteomes" id="UP000229641">
    <property type="component" value="Unassembled WGS sequence"/>
</dbReference>
<keyword evidence="4" id="KW-0479">Metal-binding</keyword>
<dbReference type="SUPFAM" id="SSF102114">
    <property type="entry name" value="Radical SAM enzymes"/>
    <property type="match status" value="1"/>
</dbReference>
<dbReference type="SFLD" id="SFLDS00029">
    <property type="entry name" value="Radical_SAM"/>
    <property type="match status" value="1"/>
</dbReference>
<dbReference type="PANTHER" id="PTHR11228">
    <property type="entry name" value="RADICAL SAM DOMAIN PROTEIN"/>
    <property type="match status" value="1"/>
</dbReference>
<evidence type="ECO:0000313" key="10">
    <source>
        <dbReference type="Proteomes" id="UP000229641"/>
    </source>
</evidence>
<proteinExistence type="predicted"/>
<comment type="caution">
    <text evidence="9">The sequence shown here is derived from an EMBL/GenBank/DDBJ whole genome shotgun (WGS) entry which is preliminary data.</text>
</comment>
<evidence type="ECO:0000256" key="5">
    <source>
        <dbReference type="ARBA" id="ARBA00023002"/>
    </source>
</evidence>
<dbReference type="Gene3D" id="3.20.20.70">
    <property type="entry name" value="Aldolase class I"/>
    <property type="match status" value="1"/>
</dbReference>
<name>A0A2H0LYK9_9BACT</name>
<dbReference type="PROSITE" id="PS01305">
    <property type="entry name" value="MOAA_NIFB_PQQE"/>
    <property type="match status" value="1"/>
</dbReference>
<dbReference type="InterPro" id="IPR013785">
    <property type="entry name" value="Aldolase_TIM"/>
</dbReference>
<dbReference type="InterPro" id="IPR058240">
    <property type="entry name" value="rSAM_sf"/>
</dbReference>
<dbReference type="GO" id="GO:0046872">
    <property type="term" value="F:metal ion binding"/>
    <property type="evidence" value="ECO:0007669"/>
    <property type="project" value="UniProtKB-KW"/>
</dbReference>
<accession>A0A2H0LYK9</accession>
<organism evidence="9 10">
    <name type="scientific">Candidatus Ghiorseimicrobium undicola</name>
    <dbReference type="NCBI Taxonomy" id="1974746"/>
    <lineage>
        <taxon>Bacteria</taxon>
        <taxon>Pseudomonadati</taxon>
        <taxon>Candidatus Omnitrophota</taxon>
        <taxon>Candidatus Ghiorseimicrobium</taxon>
    </lineage>
</organism>
<dbReference type="GO" id="GO:0016491">
    <property type="term" value="F:oxidoreductase activity"/>
    <property type="evidence" value="ECO:0007669"/>
    <property type="project" value="UniProtKB-KW"/>
</dbReference>
<protein>
    <recommendedName>
        <fullName evidence="8">Radical SAM core domain-containing protein</fullName>
    </recommendedName>
</protein>
<dbReference type="PROSITE" id="PS51918">
    <property type="entry name" value="RADICAL_SAM"/>
    <property type="match status" value="1"/>
</dbReference>
<dbReference type="SFLD" id="SFLDG01067">
    <property type="entry name" value="SPASM/twitch_domain_containing"/>
    <property type="match status" value="1"/>
</dbReference>
<dbReference type="AlphaFoldDB" id="A0A2H0LYK9"/>
<dbReference type="InterPro" id="IPR050377">
    <property type="entry name" value="Radical_SAM_PqqE_MftC-like"/>
</dbReference>
<keyword evidence="3" id="KW-0949">S-adenosyl-L-methionine</keyword>
<dbReference type="GO" id="GO:0051539">
    <property type="term" value="F:4 iron, 4 sulfur cluster binding"/>
    <property type="evidence" value="ECO:0007669"/>
    <property type="project" value="UniProtKB-KW"/>
</dbReference>
<keyword evidence="7" id="KW-0411">Iron-sulfur</keyword>
<dbReference type="Pfam" id="PF13186">
    <property type="entry name" value="SPASM"/>
    <property type="match status" value="1"/>
</dbReference>
<dbReference type="InterPro" id="IPR000385">
    <property type="entry name" value="MoaA_NifB_PqqE_Fe-S-bd_CS"/>
</dbReference>
<evidence type="ECO:0000256" key="4">
    <source>
        <dbReference type="ARBA" id="ARBA00022723"/>
    </source>
</evidence>
<dbReference type="CDD" id="cd01335">
    <property type="entry name" value="Radical_SAM"/>
    <property type="match status" value="1"/>
</dbReference>
<evidence type="ECO:0000313" key="9">
    <source>
        <dbReference type="EMBL" id="PIQ88754.1"/>
    </source>
</evidence>
<dbReference type="CDD" id="cd21109">
    <property type="entry name" value="SPASM"/>
    <property type="match status" value="1"/>
</dbReference>
<evidence type="ECO:0000256" key="7">
    <source>
        <dbReference type="ARBA" id="ARBA00023014"/>
    </source>
</evidence>
<keyword evidence="2" id="KW-0004">4Fe-4S</keyword>
<keyword evidence="5" id="KW-0560">Oxidoreductase</keyword>